<name>A0A285ICL6_9GAMM</name>
<comment type="similarity">
    <text evidence="1">Belongs to the bacterial solute-binding protein 3 family.</text>
</comment>
<feature type="domain" description="Solute-binding protein family 3/N-terminal" evidence="3">
    <location>
        <begin position="37"/>
        <end position="258"/>
    </location>
</feature>
<keyword evidence="5" id="KW-1185">Reference proteome</keyword>
<proteinExistence type="inferred from homology"/>
<evidence type="ECO:0000313" key="4">
    <source>
        <dbReference type="EMBL" id="SNY45728.1"/>
    </source>
</evidence>
<dbReference type="PANTHER" id="PTHR35936">
    <property type="entry name" value="MEMBRANE-BOUND LYTIC MUREIN TRANSGLYCOSYLASE F"/>
    <property type="match status" value="1"/>
</dbReference>
<keyword evidence="2" id="KW-0732">Signal</keyword>
<dbReference type="EMBL" id="OBEB01000001">
    <property type="protein sequence ID" value="SNY45728.1"/>
    <property type="molecule type" value="Genomic_DNA"/>
</dbReference>
<reference evidence="5" key="1">
    <citation type="submission" date="2017-09" db="EMBL/GenBank/DDBJ databases">
        <authorList>
            <person name="Varghese N."/>
            <person name="Submissions S."/>
        </authorList>
    </citation>
    <scope>NUCLEOTIDE SEQUENCE [LARGE SCALE GENOMIC DNA]</scope>
    <source>
        <strain evidence="5">CGMCC 1.12461</strain>
    </source>
</reference>
<evidence type="ECO:0000256" key="1">
    <source>
        <dbReference type="ARBA" id="ARBA00010333"/>
    </source>
</evidence>
<dbReference type="Pfam" id="PF00497">
    <property type="entry name" value="SBP_bac_3"/>
    <property type="match status" value="1"/>
</dbReference>
<evidence type="ECO:0000256" key="2">
    <source>
        <dbReference type="ARBA" id="ARBA00022729"/>
    </source>
</evidence>
<accession>A0A285ICL6</accession>
<dbReference type="OrthoDB" id="5453932at2"/>
<evidence type="ECO:0000259" key="3">
    <source>
        <dbReference type="SMART" id="SM00062"/>
    </source>
</evidence>
<dbReference type="Proteomes" id="UP000219353">
    <property type="component" value="Unassembled WGS sequence"/>
</dbReference>
<evidence type="ECO:0000313" key="5">
    <source>
        <dbReference type="Proteomes" id="UP000219353"/>
    </source>
</evidence>
<gene>
    <name evidence="4" type="ORF">SAMN06297280_0947</name>
</gene>
<organism evidence="4 5">
    <name type="scientific">Arsukibacterium tuosuense</name>
    <dbReference type="NCBI Taxonomy" id="1323745"/>
    <lineage>
        <taxon>Bacteria</taxon>
        <taxon>Pseudomonadati</taxon>
        <taxon>Pseudomonadota</taxon>
        <taxon>Gammaproteobacteria</taxon>
        <taxon>Chromatiales</taxon>
        <taxon>Chromatiaceae</taxon>
        <taxon>Arsukibacterium</taxon>
    </lineage>
</organism>
<sequence length="263" mass="29999">MQTTLFYSCASKLAQYLLVSSILVTGCCASFSLLCQTLRVAVPDYPPYTYVQNKEIAGEGYQAFTDLMAELGVEYHAEAVPHFGRSLIDMENKQLDAMLLATESPERSALAEYSEPLFFTDWAWVWLAKRHDIQPDSEQFKDLAVVSAQKNSNIYRWLALQQYQITPGTSDIRGLFNLLDHGRVDAIMLPALTATTLINKYQRDKTQYNIHKHIQLPYGIYISKAYLADNPDFMRKLNRAIKKYNAARQQPEKNRTDIAAPKN</sequence>
<dbReference type="Gene3D" id="3.40.190.10">
    <property type="entry name" value="Periplasmic binding protein-like II"/>
    <property type="match status" value="2"/>
</dbReference>
<dbReference type="AlphaFoldDB" id="A0A285ICL6"/>
<dbReference type="SMART" id="SM00062">
    <property type="entry name" value="PBPb"/>
    <property type="match status" value="1"/>
</dbReference>
<dbReference type="RefSeq" id="WP_097110150.1">
    <property type="nucleotide sequence ID" value="NZ_OBEB01000001.1"/>
</dbReference>
<dbReference type="InterPro" id="IPR001638">
    <property type="entry name" value="Solute-binding_3/MltF_N"/>
</dbReference>
<protein>
    <submittedName>
        <fullName evidence="4">ABC-type amino acid transport substrate-binding protein</fullName>
    </submittedName>
</protein>
<dbReference type="SUPFAM" id="SSF53850">
    <property type="entry name" value="Periplasmic binding protein-like II"/>
    <property type="match status" value="1"/>
</dbReference>